<dbReference type="EMBL" id="UINC01020063">
    <property type="protein sequence ID" value="SVA84616.1"/>
    <property type="molecule type" value="Genomic_DNA"/>
</dbReference>
<organism evidence="1">
    <name type="scientific">marine metagenome</name>
    <dbReference type="NCBI Taxonomy" id="408172"/>
    <lineage>
        <taxon>unclassified sequences</taxon>
        <taxon>metagenomes</taxon>
        <taxon>ecological metagenomes</taxon>
    </lineage>
</organism>
<accession>A0A381Z5Q5</accession>
<feature type="non-terminal residue" evidence="1">
    <location>
        <position position="22"/>
    </location>
</feature>
<name>A0A381Z5Q5_9ZZZZ</name>
<sequence>MTGIVRLKSELSVATLDLHGYT</sequence>
<proteinExistence type="predicted"/>
<protein>
    <submittedName>
        <fullName evidence="1">Uncharacterized protein</fullName>
    </submittedName>
</protein>
<gene>
    <name evidence="1" type="ORF">METZ01_LOCUS137470</name>
</gene>
<reference evidence="1" key="1">
    <citation type="submission" date="2018-05" db="EMBL/GenBank/DDBJ databases">
        <authorList>
            <person name="Lanie J.A."/>
            <person name="Ng W.-L."/>
            <person name="Kazmierczak K.M."/>
            <person name="Andrzejewski T.M."/>
            <person name="Davidsen T.M."/>
            <person name="Wayne K.J."/>
            <person name="Tettelin H."/>
            <person name="Glass J.I."/>
            <person name="Rusch D."/>
            <person name="Podicherti R."/>
            <person name="Tsui H.-C.T."/>
            <person name="Winkler M.E."/>
        </authorList>
    </citation>
    <scope>NUCLEOTIDE SEQUENCE</scope>
</reference>
<dbReference type="AlphaFoldDB" id="A0A381Z5Q5"/>
<evidence type="ECO:0000313" key="1">
    <source>
        <dbReference type="EMBL" id="SVA84616.1"/>
    </source>
</evidence>